<evidence type="ECO:0000313" key="3">
    <source>
        <dbReference type="Proteomes" id="UP000626220"/>
    </source>
</evidence>
<evidence type="ECO:0000313" key="2">
    <source>
        <dbReference type="EMBL" id="GHF40543.1"/>
    </source>
</evidence>
<reference evidence="2" key="1">
    <citation type="journal article" date="2014" name="Int. J. Syst. Evol. Microbiol.">
        <title>Complete genome sequence of Corynebacterium casei LMG S-19264T (=DSM 44701T), isolated from a smear-ripened cheese.</title>
        <authorList>
            <consortium name="US DOE Joint Genome Institute (JGI-PGF)"/>
            <person name="Walter F."/>
            <person name="Albersmeier A."/>
            <person name="Kalinowski J."/>
            <person name="Ruckert C."/>
        </authorList>
    </citation>
    <scope>NUCLEOTIDE SEQUENCE</scope>
    <source>
        <strain evidence="2">KCTC 42650</strain>
    </source>
</reference>
<dbReference type="PROSITE" id="PS51257">
    <property type="entry name" value="PROKAR_LIPOPROTEIN"/>
    <property type="match status" value="1"/>
</dbReference>
<name>A0A8J3GUT7_9RHOB</name>
<keyword evidence="3" id="KW-1185">Reference proteome</keyword>
<evidence type="ECO:0008006" key="4">
    <source>
        <dbReference type="Google" id="ProtNLM"/>
    </source>
</evidence>
<dbReference type="Proteomes" id="UP000626220">
    <property type="component" value="Unassembled WGS sequence"/>
</dbReference>
<dbReference type="EMBL" id="BNCJ01000002">
    <property type="protein sequence ID" value="GHF40543.1"/>
    <property type="molecule type" value="Genomic_DNA"/>
</dbReference>
<gene>
    <name evidence="2" type="ORF">GCM10017056_10140</name>
</gene>
<reference evidence="2" key="2">
    <citation type="submission" date="2020-09" db="EMBL/GenBank/DDBJ databases">
        <authorList>
            <person name="Sun Q."/>
            <person name="Kim S."/>
        </authorList>
    </citation>
    <scope>NUCLEOTIDE SEQUENCE</scope>
    <source>
        <strain evidence="2">KCTC 42650</strain>
    </source>
</reference>
<feature type="region of interest" description="Disordered" evidence="1">
    <location>
        <begin position="149"/>
        <end position="172"/>
    </location>
</feature>
<protein>
    <recommendedName>
        <fullName evidence="4">DUF3035 domain-containing protein</fullName>
    </recommendedName>
</protein>
<accession>A0A8J3GUT7</accession>
<comment type="caution">
    <text evidence="2">The sequence shown here is derived from an EMBL/GenBank/DDBJ whole genome shotgun (WGS) entry which is preliminary data.</text>
</comment>
<sequence length="172" mass="18622">MRTLVGLVVLALAVGVSGCSNKGLHDLRHNGDGPDEFLVMPAKPLTMPVELRALPEPTPGGTNITDINPNAEAVAALGGKPDMLGQTAVPATDAALLAQASRYGVPADTRVALAEADAKFRKRSARSGRFRLFPVDRYSQAYRRDKIDPFDETQRWRYSGRETPTSPPARNR</sequence>
<dbReference type="AlphaFoldDB" id="A0A8J3GUT7"/>
<dbReference type="InterPro" id="IPR021395">
    <property type="entry name" value="DUF3035"/>
</dbReference>
<proteinExistence type="predicted"/>
<dbReference type="RefSeq" id="WP_189678955.1">
    <property type="nucleotide sequence ID" value="NZ_BNCJ01000002.1"/>
</dbReference>
<organism evidence="2 3">
    <name type="scientific">Seohaeicola zhoushanensis</name>
    <dbReference type="NCBI Taxonomy" id="1569283"/>
    <lineage>
        <taxon>Bacteria</taxon>
        <taxon>Pseudomonadati</taxon>
        <taxon>Pseudomonadota</taxon>
        <taxon>Alphaproteobacteria</taxon>
        <taxon>Rhodobacterales</taxon>
        <taxon>Roseobacteraceae</taxon>
        <taxon>Seohaeicola</taxon>
    </lineage>
</organism>
<dbReference type="Pfam" id="PF11233">
    <property type="entry name" value="DUF3035"/>
    <property type="match status" value="1"/>
</dbReference>
<evidence type="ECO:0000256" key="1">
    <source>
        <dbReference type="SAM" id="MobiDB-lite"/>
    </source>
</evidence>